<evidence type="ECO:0000313" key="4">
    <source>
        <dbReference type="Proteomes" id="UP000660745"/>
    </source>
</evidence>
<dbReference type="Gene3D" id="3.40.50.2300">
    <property type="match status" value="1"/>
</dbReference>
<dbReference type="SMART" id="SM00226">
    <property type="entry name" value="LMWPc"/>
    <property type="match status" value="1"/>
</dbReference>
<dbReference type="InterPro" id="IPR036388">
    <property type="entry name" value="WH-like_DNA-bd_sf"/>
</dbReference>
<sequence>MYSAGMVSRDQTPPAFVRLAAHPLRWRLLTALATSDYRVRELVHLLGEPQSLVSYHLRLLRGGGLVTAHRSSFDARDSYYHLDLERCTHALTATGLALHPALRLAPTPPPATATPRLRVLFACTGNSARSPIAEALLRHRTGGHVKVTSAGSHPNPRIHPHAVRVLREHYGIDLADQRPRHLDTMAHRRFDHLITLCDKVREVCPDFTGRPRQTHWSIPAPPPTHVLDHPATSDLDRAAMSDVDRASYSACRDMAAEIDTRIRYLLPVLAHATNSEIEP</sequence>
<accession>A0A918A9V4</accession>
<dbReference type="Proteomes" id="UP000660745">
    <property type="component" value="Unassembled WGS sequence"/>
</dbReference>
<evidence type="ECO:0000313" key="3">
    <source>
        <dbReference type="EMBL" id="GGP11704.1"/>
    </source>
</evidence>
<dbReference type="AlphaFoldDB" id="A0A918A9V4"/>
<dbReference type="SUPFAM" id="SSF46785">
    <property type="entry name" value="Winged helix' DNA-binding domain"/>
    <property type="match status" value="1"/>
</dbReference>
<dbReference type="InterPro" id="IPR036196">
    <property type="entry name" value="Ptyr_pPase_sf"/>
</dbReference>
<dbReference type="Pfam" id="PF01022">
    <property type="entry name" value="HTH_5"/>
    <property type="match status" value="1"/>
</dbReference>
<dbReference type="SMART" id="SM00418">
    <property type="entry name" value="HTH_ARSR"/>
    <property type="match status" value="1"/>
</dbReference>
<name>A0A918A9V4_9ACTN</name>
<organism evidence="3 4">
    <name type="scientific">Nonomuraea glycinis</name>
    <dbReference type="NCBI Taxonomy" id="2047744"/>
    <lineage>
        <taxon>Bacteria</taxon>
        <taxon>Bacillati</taxon>
        <taxon>Actinomycetota</taxon>
        <taxon>Actinomycetes</taxon>
        <taxon>Streptosporangiales</taxon>
        <taxon>Streptosporangiaceae</taxon>
        <taxon>Nonomuraea</taxon>
    </lineage>
</organism>
<dbReference type="PANTHER" id="PTHR43428:SF1">
    <property type="entry name" value="ARSENATE REDUCTASE"/>
    <property type="match status" value="1"/>
</dbReference>
<dbReference type="PROSITE" id="PS50987">
    <property type="entry name" value="HTH_ARSR_2"/>
    <property type="match status" value="1"/>
</dbReference>
<protein>
    <submittedName>
        <fullName evidence="3">ArsR family transcriptional regulator</fullName>
    </submittedName>
</protein>
<evidence type="ECO:0000256" key="1">
    <source>
        <dbReference type="ARBA" id="ARBA00022849"/>
    </source>
</evidence>
<keyword evidence="1" id="KW-0059">Arsenical resistance</keyword>
<dbReference type="InterPro" id="IPR036390">
    <property type="entry name" value="WH_DNA-bd_sf"/>
</dbReference>
<dbReference type="GO" id="GO:0003700">
    <property type="term" value="F:DNA-binding transcription factor activity"/>
    <property type="evidence" value="ECO:0007669"/>
    <property type="project" value="InterPro"/>
</dbReference>
<dbReference type="GO" id="GO:0046685">
    <property type="term" value="P:response to arsenic-containing substance"/>
    <property type="evidence" value="ECO:0007669"/>
    <property type="project" value="UniProtKB-KW"/>
</dbReference>
<reference evidence="3" key="1">
    <citation type="journal article" date="2014" name="Int. J. Syst. Evol. Microbiol.">
        <title>Complete genome sequence of Corynebacterium casei LMG S-19264T (=DSM 44701T), isolated from a smear-ripened cheese.</title>
        <authorList>
            <consortium name="US DOE Joint Genome Institute (JGI-PGF)"/>
            <person name="Walter F."/>
            <person name="Albersmeier A."/>
            <person name="Kalinowski J."/>
            <person name="Ruckert C."/>
        </authorList>
    </citation>
    <scope>NUCLEOTIDE SEQUENCE</scope>
    <source>
        <strain evidence="3">CGMCC 4.7430</strain>
    </source>
</reference>
<reference evidence="3" key="2">
    <citation type="submission" date="2020-09" db="EMBL/GenBank/DDBJ databases">
        <authorList>
            <person name="Sun Q."/>
            <person name="Zhou Y."/>
        </authorList>
    </citation>
    <scope>NUCLEOTIDE SEQUENCE</scope>
    <source>
        <strain evidence="3">CGMCC 4.7430</strain>
    </source>
</reference>
<dbReference type="Gene3D" id="1.10.10.10">
    <property type="entry name" value="Winged helix-like DNA-binding domain superfamily/Winged helix DNA-binding domain"/>
    <property type="match status" value="1"/>
</dbReference>
<comment type="caution">
    <text evidence="3">The sequence shown here is derived from an EMBL/GenBank/DDBJ whole genome shotgun (WGS) entry which is preliminary data.</text>
</comment>
<keyword evidence="4" id="KW-1185">Reference proteome</keyword>
<dbReference type="PANTHER" id="PTHR43428">
    <property type="entry name" value="ARSENATE REDUCTASE"/>
    <property type="match status" value="1"/>
</dbReference>
<feature type="domain" description="HTH arsR-type" evidence="2">
    <location>
        <begin position="6"/>
        <end position="105"/>
    </location>
</feature>
<dbReference type="Pfam" id="PF01451">
    <property type="entry name" value="LMWPc"/>
    <property type="match status" value="1"/>
</dbReference>
<dbReference type="EMBL" id="BMNK01000011">
    <property type="protein sequence ID" value="GGP11704.1"/>
    <property type="molecule type" value="Genomic_DNA"/>
</dbReference>
<gene>
    <name evidence="3" type="ORF">GCM10012278_56530</name>
</gene>
<dbReference type="CDD" id="cd00090">
    <property type="entry name" value="HTH_ARSR"/>
    <property type="match status" value="1"/>
</dbReference>
<dbReference type="SUPFAM" id="SSF52788">
    <property type="entry name" value="Phosphotyrosine protein phosphatases I"/>
    <property type="match status" value="1"/>
</dbReference>
<proteinExistence type="predicted"/>
<evidence type="ECO:0000259" key="2">
    <source>
        <dbReference type="PROSITE" id="PS50987"/>
    </source>
</evidence>
<dbReference type="InterPro" id="IPR001845">
    <property type="entry name" value="HTH_ArsR_DNA-bd_dom"/>
</dbReference>
<dbReference type="InterPro" id="IPR023485">
    <property type="entry name" value="Ptyr_pPase"/>
</dbReference>
<dbReference type="CDD" id="cd16345">
    <property type="entry name" value="LMWP_ArsC"/>
    <property type="match status" value="1"/>
</dbReference>
<dbReference type="InterPro" id="IPR011991">
    <property type="entry name" value="ArsR-like_HTH"/>
</dbReference>